<organism evidence="1">
    <name type="scientific">Yersinia enterocolitica W22703</name>
    <dbReference type="NCBI Taxonomy" id="913028"/>
    <lineage>
        <taxon>Bacteria</taxon>
        <taxon>Pseudomonadati</taxon>
        <taxon>Pseudomonadota</taxon>
        <taxon>Gammaproteobacteria</taxon>
        <taxon>Enterobacterales</taxon>
        <taxon>Yersiniaceae</taxon>
        <taxon>Yersinia</taxon>
    </lineage>
</organism>
<dbReference type="EMBL" id="FR718555">
    <property type="protein sequence ID" value="CBX70925.1"/>
    <property type="molecule type" value="Genomic_DNA"/>
</dbReference>
<accession>F4MYL7</accession>
<proteinExistence type="predicted"/>
<evidence type="ECO:0000313" key="1">
    <source>
        <dbReference type="EMBL" id="CBX70925.1"/>
    </source>
</evidence>
<reference evidence="1" key="1">
    <citation type="journal article" date="2011" name="BMC Genomics">
        <title>Shotgun sequencing of Yersinia enterocolitica strain W22703 (biotype 2, serotype O:9): genomic evidence for oscillation between invertebrates and mammals.</title>
        <authorList>
            <person name="Fuchs T.M."/>
            <person name="Brandt K."/>
            <person name="Starke M."/>
            <person name="Rattei T."/>
        </authorList>
    </citation>
    <scope>NUCLEOTIDE SEQUENCE</scope>
</reference>
<protein>
    <submittedName>
        <fullName evidence="1">Uncharacterized protein</fullName>
    </submittedName>
</protein>
<gene>
    <name evidence="1" type="ORF">YEW_CC08860</name>
</gene>
<name>F4MYL7_YEREN</name>
<dbReference type="AlphaFoldDB" id="F4MYL7"/>
<sequence length="41" mass="4706">MAFSEVTFVNGLGFKMRGECAVTYCHKIYGHPRFCNTDFDL</sequence>